<gene>
    <name evidence="1" type="ORF">NEQG_00484</name>
</gene>
<name>I3EKG7_NEMP3</name>
<sequence length="972" mass="109964">MKLYELRGEVNNIAARLEKDILSGEKPAAGGLESIRDNVKRIYGEVYQMEAASEYLIIDRHAVGMDIARALLLVRILDPKIDIDIPLSALQHNIKPTISQLSSKEILVEAIYIYIVTNQHTQGMIEAVRILKNKMLIKKTITNCESALDRFILESVDKIVETKVENILPIAQCETDNDLILALNTILEVNNLKYIEDVLLNNVYPTVDIRNVLRQLILIDNIDIKSEMLEIYHLVLRILFQYIQMRKRKDIFKSKDVIYEVLDDDCVGIMVRILEKDNVPSKIRVEVMNILIESDIQTINYSHINIDNSNLVPFIRYVVKNPEQIRLLVEILESLEIEIGEDGNEAEMSSLIVVMDFLNIILKTYTDNSSDGVEGVSVEGDLSTRSDAGIESVFTDMNEMHMKPTMSTVRMSLNSTVSIEKYIGNSIVEVYNSIIPNFSNPLVIYTYLTIFCQLISDGQADSGYYKNLNNKNSLLSHSTTALGTILRTLSMYVVQDSMLYAEVPAVKLYDLNSPYSAICTSELHADKNILLESIQMLFSIILQLPEQIKSAINTSYVLNIVFRVVSKNTESIPRNVLEFIRGFFSASILHKLANSIGGNLYPFISILTNKGELETVYNLVQNSNKLYKGILQKDIITEDVFLEYKNTNILYSLIGAMIVQYYTEHSTLNNPEINKKISIIYNLVLSNIKRSPNISFLKESKEFGYFFKILCIVGKPLELDCTELLSTVLSVTGNTGASVNQCLSSVLYTCDSRNIAELYYFYHFIYKGIKENTKLIMGKDAPEEKDLLCLTELHNPYSSNTIRYLALLGLNGHDVKNPGSKKAYMDLDLSSVSVNEKGLFINQIYRALFLSGQIQTANHSFYAPHSIIKNRNDSLSTSQEQSKPNEYQPAEYAYADMAIRSAIKATRDTGVPKTLPHTVLALGEPRLVSALLYTLYDKAPNSAIIQSYIKKMRKYTKNDNTIFSRVLSHVSL</sequence>
<dbReference type="HOGENOM" id="CLU_012882_0_0_1"/>
<dbReference type="OrthoDB" id="2195241at2759"/>
<reference evidence="1" key="1">
    <citation type="submission" date="2011-01" db="EMBL/GenBank/DDBJ databases">
        <title>The Genome Sequence of Nematocida parisii strain ERTm3.</title>
        <authorList>
            <consortium name="The Broad Institute Genome Sequencing Platform"/>
            <consortium name="The Broad Institute Genome Sequencing Center for Infectious Disease"/>
            <person name="Cuomo C."/>
            <person name="Troemel E."/>
            <person name="Young S.K."/>
            <person name="Zeng Q."/>
            <person name="Gargeya S."/>
            <person name="Fitzgerald M."/>
            <person name="Haas B."/>
            <person name="Abouelleil A."/>
            <person name="Alvarado L."/>
            <person name="Arachchi H.M."/>
            <person name="Berlin A."/>
            <person name="Chapman S.B."/>
            <person name="Gearin G."/>
            <person name="Goldberg J."/>
            <person name="Griggs A."/>
            <person name="Gujja S."/>
            <person name="Hansen M."/>
            <person name="Heiman D."/>
            <person name="Howarth C."/>
            <person name="Larimer J."/>
            <person name="Lui A."/>
            <person name="MacDonald P.J.P."/>
            <person name="McCowen C."/>
            <person name="Montmayeur A."/>
            <person name="Murphy C."/>
            <person name="Neiman D."/>
            <person name="Pearson M."/>
            <person name="Priest M."/>
            <person name="Roberts A."/>
            <person name="Saif S."/>
            <person name="Shea T."/>
            <person name="Sisk P."/>
            <person name="Stolte C."/>
            <person name="Sykes S."/>
            <person name="Wortman J."/>
            <person name="Nusbaum C."/>
            <person name="Birren B."/>
        </authorList>
    </citation>
    <scope>NUCLEOTIDE SEQUENCE</scope>
    <source>
        <strain evidence="1">ERTm3</strain>
    </source>
</reference>
<proteinExistence type="predicted"/>
<organism evidence="1 2">
    <name type="scientific">Nematocida parisii (strain ERTm3)</name>
    <name type="common">Nematode killer fungus</name>
    <dbReference type="NCBI Taxonomy" id="935791"/>
    <lineage>
        <taxon>Eukaryota</taxon>
        <taxon>Fungi</taxon>
        <taxon>Fungi incertae sedis</taxon>
        <taxon>Microsporidia</taxon>
        <taxon>Nematocida</taxon>
    </lineage>
</organism>
<dbReference type="EMBL" id="GL870876">
    <property type="protein sequence ID" value="EIJ89714.1"/>
    <property type="molecule type" value="Genomic_DNA"/>
</dbReference>
<dbReference type="VEuPathDB" id="MicrosporidiaDB:NEQG_00484"/>
<dbReference type="InParanoid" id="I3EKG7"/>
<keyword evidence="2" id="KW-1185">Reference proteome</keyword>
<dbReference type="Proteomes" id="UP000002872">
    <property type="component" value="Unassembled WGS sequence"/>
</dbReference>
<evidence type="ECO:0000313" key="2">
    <source>
        <dbReference type="Proteomes" id="UP000002872"/>
    </source>
</evidence>
<dbReference type="AlphaFoldDB" id="I3EKG7"/>
<dbReference type="OMA" id="RHAVGMD"/>
<evidence type="ECO:0000313" key="1">
    <source>
        <dbReference type="EMBL" id="EIJ89714.1"/>
    </source>
</evidence>
<accession>I3EKG7</accession>
<protein>
    <submittedName>
        <fullName evidence="1">Uncharacterized protein</fullName>
    </submittedName>
</protein>